<dbReference type="SUPFAM" id="SSF52833">
    <property type="entry name" value="Thioredoxin-like"/>
    <property type="match status" value="1"/>
</dbReference>
<reference evidence="9" key="1">
    <citation type="submission" date="2014-06" db="EMBL/GenBank/DDBJ databases">
        <authorList>
            <person name="Winans N.J."/>
            <person name="Newell P.D."/>
            <person name="Douglas A.E."/>
        </authorList>
    </citation>
    <scope>NUCLEOTIDE SEQUENCE [LARGE SCALE GENOMIC DNA]</scope>
</reference>
<dbReference type="SMART" id="SM00702">
    <property type="entry name" value="P4Hc"/>
    <property type="match status" value="1"/>
</dbReference>
<keyword evidence="5" id="KW-0560">Oxidoreductase</keyword>
<gene>
    <name evidence="8" type="ORF">HK17_13730</name>
</gene>
<dbReference type="GO" id="GO:0016209">
    <property type="term" value="F:antioxidant activity"/>
    <property type="evidence" value="ECO:0007669"/>
    <property type="project" value="InterPro"/>
</dbReference>
<dbReference type="GO" id="GO:0031418">
    <property type="term" value="F:L-ascorbic acid binding"/>
    <property type="evidence" value="ECO:0007669"/>
    <property type="project" value="UniProtKB-KW"/>
</dbReference>
<dbReference type="GO" id="GO:0016705">
    <property type="term" value="F:oxidoreductase activity, acting on paired donors, with incorporation or reduction of molecular oxygen"/>
    <property type="evidence" value="ECO:0007669"/>
    <property type="project" value="InterPro"/>
</dbReference>
<evidence type="ECO:0000256" key="2">
    <source>
        <dbReference type="ARBA" id="ARBA00022723"/>
    </source>
</evidence>
<keyword evidence="3" id="KW-0847">Vitamin C</keyword>
<keyword evidence="6" id="KW-0408">Iron</keyword>
<dbReference type="Gene3D" id="2.60.120.620">
    <property type="entry name" value="q2cbj1_9rhob like domain"/>
    <property type="match status" value="1"/>
</dbReference>
<dbReference type="Gene3D" id="3.40.30.10">
    <property type="entry name" value="Glutaredoxin"/>
    <property type="match status" value="1"/>
</dbReference>
<dbReference type="SUPFAM" id="SSF51197">
    <property type="entry name" value="Clavaminate synthase-like"/>
    <property type="match status" value="1"/>
</dbReference>
<dbReference type="InterPro" id="IPR006620">
    <property type="entry name" value="Pro_4_hyd_alph"/>
</dbReference>
<dbReference type="Proteomes" id="UP000194641">
    <property type="component" value="Unassembled WGS sequence"/>
</dbReference>
<evidence type="ECO:0000256" key="5">
    <source>
        <dbReference type="ARBA" id="ARBA00023002"/>
    </source>
</evidence>
<keyword evidence="2" id="KW-0479">Metal-binding</keyword>
<dbReference type="InterPro" id="IPR000866">
    <property type="entry name" value="AhpC/TSA"/>
</dbReference>
<evidence type="ECO:0000259" key="7">
    <source>
        <dbReference type="PROSITE" id="PS51471"/>
    </source>
</evidence>
<dbReference type="EMBL" id="JOPA01000050">
    <property type="protein sequence ID" value="OUI90536.1"/>
    <property type="molecule type" value="Genomic_DNA"/>
</dbReference>
<comment type="caution">
    <text evidence="8">The sequence shown here is derived from an EMBL/GenBank/DDBJ whole genome shotgun (WGS) entry which is preliminary data.</text>
</comment>
<evidence type="ECO:0000256" key="3">
    <source>
        <dbReference type="ARBA" id="ARBA00022896"/>
    </source>
</evidence>
<proteinExistence type="predicted"/>
<organism evidence="8 9">
    <name type="scientific">Acetobacter indonesiensis</name>
    <dbReference type="NCBI Taxonomy" id="104101"/>
    <lineage>
        <taxon>Bacteria</taxon>
        <taxon>Pseudomonadati</taxon>
        <taxon>Pseudomonadota</taxon>
        <taxon>Alphaproteobacteria</taxon>
        <taxon>Acetobacterales</taxon>
        <taxon>Acetobacteraceae</taxon>
        <taxon>Acetobacter</taxon>
    </lineage>
</organism>
<evidence type="ECO:0000256" key="6">
    <source>
        <dbReference type="ARBA" id="ARBA00023004"/>
    </source>
</evidence>
<dbReference type="Pfam" id="PF00578">
    <property type="entry name" value="AhpC-TSA"/>
    <property type="match status" value="1"/>
</dbReference>
<dbReference type="GO" id="GO:0005506">
    <property type="term" value="F:iron ion binding"/>
    <property type="evidence" value="ECO:0007669"/>
    <property type="project" value="InterPro"/>
</dbReference>
<evidence type="ECO:0000313" key="9">
    <source>
        <dbReference type="Proteomes" id="UP000194641"/>
    </source>
</evidence>
<dbReference type="GO" id="GO:0051213">
    <property type="term" value="F:dioxygenase activity"/>
    <property type="evidence" value="ECO:0007669"/>
    <property type="project" value="UniProtKB-KW"/>
</dbReference>
<dbReference type="RefSeq" id="WP_086660059.1">
    <property type="nucleotide sequence ID" value="NZ_JBJJWX010000013.1"/>
</dbReference>
<evidence type="ECO:0000256" key="4">
    <source>
        <dbReference type="ARBA" id="ARBA00022964"/>
    </source>
</evidence>
<comment type="cofactor">
    <cofactor evidence="1">
        <name>L-ascorbate</name>
        <dbReference type="ChEBI" id="CHEBI:38290"/>
    </cofactor>
</comment>
<keyword evidence="4" id="KW-0223">Dioxygenase</keyword>
<feature type="domain" description="Fe2OG dioxygenase" evidence="7">
    <location>
        <begin position="236"/>
        <end position="330"/>
    </location>
</feature>
<dbReference type="InterPro" id="IPR036249">
    <property type="entry name" value="Thioredoxin-like_sf"/>
</dbReference>
<accession>A0A252ALZ5</accession>
<evidence type="ECO:0000256" key="1">
    <source>
        <dbReference type="ARBA" id="ARBA00001961"/>
    </source>
</evidence>
<evidence type="ECO:0000313" key="8">
    <source>
        <dbReference type="EMBL" id="OUI90536.1"/>
    </source>
</evidence>
<dbReference type="PROSITE" id="PS51471">
    <property type="entry name" value="FE2OG_OXY"/>
    <property type="match status" value="1"/>
</dbReference>
<dbReference type="InterPro" id="IPR005123">
    <property type="entry name" value="Oxoglu/Fe-dep_dioxygenase_dom"/>
</dbReference>
<sequence>MLLQGDPVPSFTQYCNTDWKHYSFDMAAGRYIILLFCPSIQTETTQIALNNLASLKELRQQARIEVFIVSADRNDRDSCDLRNYEDTAFFLFDADLKVHNLFGVASDQFMWVVVDPMLRVKKILPYNQNSFETVKYFVLNAPPYQDGPIPALLLDSVLEAEFCQTLINYFNQQSPIPSGILTQNAQGKAVTTASRSFKRRYDCILKEPSLVRNLQARIIRRVVPEIKKSFQCEVTGMDRMIVSCYDSADLGCFAPHRDNTVAGARHRLFAISINLNNDFDGGDLFFPEFSARGFCPSPGGAIIFSSALLHAVRPVTAGRRYACLPFVFNEASITYAKEQDAKLSNHQARG</sequence>
<protein>
    <recommendedName>
        <fullName evidence="7">Fe2OG dioxygenase domain-containing protein</fullName>
    </recommendedName>
</protein>
<dbReference type="AlphaFoldDB" id="A0A252ALZ5"/>
<name>A0A252ALZ5_9PROT</name>